<dbReference type="InterPro" id="IPR003658">
    <property type="entry name" value="Anti-sigma_ant"/>
</dbReference>
<feature type="domain" description="STAS" evidence="3">
    <location>
        <begin position="1"/>
        <end position="110"/>
    </location>
</feature>
<dbReference type="InterPro" id="IPR002645">
    <property type="entry name" value="STAS_dom"/>
</dbReference>
<comment type="caution">
    <text evidence="4">The sequence shown here is derived from an EMBL/GenBank/DDBJ whole genome shotgun (WGS) entry which is preliminary data.</text>
</comment>
<evidence type="ECO:0000256" key="2">
    <source>
        <dbReference type="RuleBase" id="RU003749"/>
    </source>
</evidence>
<evidence type="ECO:0000256" key="1">
    <source>
        <dbReference type="ARBA" id="ARBA00009013"/>
    </source>
</evidence>
<dbReference type="PANTHER" id="PTHR33495">
    <property type="entry name" value="ANTI-SIGMA FACTOR ANTAGONIST TM_1081-RELATED-RELATED"/>
    <property type="match status" value="1"/>
</dbReference>
<dbReference type="NCBIfam" id="TIGR00377">
    <property type="entry name" value="ant_ant_sig"/>
    <property type="match status" value="1"/>
</dbReference>
<evidence type="ECO:0000313" key="4">
    <source>
        <dbReference type="EMBL" id="MEM5947173.1"/>
    </source>
</evidence>
<sequence>MKLQTKNQGDVQIIELDGDLDVFSCVALKQEVDKLFNAGTQKMIINMNKVPYIDSRGVGVLIYTNSLFKKSGRKFFLTNVNGSVKRVIELTKLLGYLPIANSDTEAIQQM</sequence>
<dbReference type="PANTHER" id="PTHR33495:SF2">
    <property type="entry name" value="ANTI-SIGMA FACTOR ANTAGONIST TM_1081-RELATED"/>
    <property type="match status" value="1"/>
</dbReference>
<evidence type="ECO:0000313" key="5">
    <source>
        <dbReference type="Proteomes" id="UP001466331"/>
    </source>
</evidence>
<dbReference type="SUPFAM" id="SSF52091">
    <property type="entry name" value="SpoIIaa-like"/>
    <property type="match status" value="1"/>
</dbReference>
<accession>A0ABU9U928</accession>
<reference evidence="4 5" key="1">
    <citation type="submission" date="2024-03" db="EMBL/GenBank/DDBJ databases">
        <title>Ignisphaera cupida sp. nov., a hyperthermophilic hydrolytic archaeon from a hot spring of Kamchatka, and proposal of Ignisphaeraceae fam. nov.</title>
        <authorList>
            <person name="Podosokorskaya O.A."/>
            <person name="Elcheninov A.G."/>
            <person name="Maltseva A.I."/>
            <person name="Zayulina K.S."/>
            <person name="Novikov A."/>
            <person name="Merkel A.Y."/>
        </authorList>
    </citation>
    <scope>NUCLEOTIDE SEQUENCE [LARGE SCALE GENOMIC DNA]</scope>
    <source>
        <strain evidence="4 5">38H-sp</strain>
    </source>
</reference>
<dbReference type="EMBL" id="JBCHKQ010000001">
    <property type="protein sequence ID" value="MEM5947173.1"/>
    <property type="molecule type" value="Genomic_DNA"/>
</dbReference>
<organism evidence="4 5">
    <name type="scientific">Rarispira pelagica</name>
    <dbReference type="NCBI Taxonomy" id="3141764"/>
    <lineage>
        <taxon>Bacteria</taxon>
        <taxon>Pseudomonadati</taxon>
        <taxon>Spirochaetota</taxon>
        <taxon>Spirochaetia</taxon>
        <taxon>Winmispirales</taxon>
        <taxon>Winmispiraceae</taxon>
        <taxon>Rarispira</taxon>
    </lineage>
</organism>
<dbReference type="Pfam" id="PF01740">
    <property type="entry name" value="STAS"/>
    <property type="match status" value="1"/>
</dbReference>
<protein>
    <recommendedName>
        <fullName evidence="2">Anti-sigma factor antagonist</fullName>
    </recommendedName>
</protein>
<dbReference type="PROSITE" id="PS50801">
    <property type="entry name" value="STAS"/>
    <property type="match status" value="1"/>
</dbReference>
<dbReference type="Proteomes" id="UP001466331">
    <property type="component" value="Unassembled WGS sequence"/>
</dbReference>
<proteinExistence type="inferred from homology"/>
<dbReference type="InterPro" id="IPR036513">
    <property type="entry name" value="STAS_dom_sf"/>
</dbReference>
<dbReference type="RefSeq" id="WP_420068624.1">
    <property type="nucleotide sequence ID" value="NZ_JBCHKQ010000001.1"/>
</dbReference>
<dbReference type="Gene3D" id="3.30.750.24">
    <property type="entry name" value="STAS domain"/>
    <property type="match status" value="1"/>
</dbReference>
<dbReference type="CDD" id="cd07043">
    <property type="entry name" value="STAS_anti-anti-sigma_factors"/>
    <property type="match status" value="1"/>
</dbReference>
<name>A0ABU9U928_9SPIR</name>
<gene>
    <name evidence="4" type="ORF">WKV44_01295</name>
</gene>
<comment type="similarity">
    <text evidence="1 2">Belongs to the anti-sigma-factor antagonist family.</text>
</comment>
<keyword evidence="5" id="KW-1185">Reference proteome</keyword>
<evidence type="ECO:0000259" key="3">
    <source>
        <dbReference type="PROSITE" id="PS50801"/>
    </source>
</evidence>